<feature type="transmembrane region" description="Helical" evidence="8">
    <location>
        <begin position="305"/>
        <end position="329"/>
    </location>
</feature>
<feature type="transmembrane region" description="Helical" evidence="8">
    <location>
        <begin position="165"/>
        <end position="184"/>
    </location>
</feature>
<keyword evidence="4 9" id="KW-0808">Transferase</keyword>
<evidence type="ECO:0000256" key="7">
    <source>
        <dbReference type="ARBA" id="ARBA00023136"/>
    </source>
</evidence>
<keyword evidence="3 9" id="KW-0328">Glycosyltransferase</keyword>
<feature type="transmembrane region" description="Helical" evidence="8">
    <location>
        <begin position="395"/>
        <end position="418"/>
    </location>
</feature>
<gene>
    <name evidence="9" type="ORF">ACFPP7_14255</name>
</gene>
<evidence type="ECO:0000256" key="6">
    <source>
        <dbReference type="ARBA" id="ARBA00022989"/>
    </source>
</evidence>
<dbReference type="EMBL" id="JBHSMX010000022">
    <property type="protein sequence ID" value="MFC5522065.1"/>
    <property type="molecule type" value="Genomic_DNA"/>
</dbReference>
<protein>
    <submittedName>
        <fullName evidence="9">ArnT family glycosyltransferase</fullName>
        <ecNumber evidence="9">2.4.-.-</ecNumber>
    </submittedName>
</protein>
<dbReference type="EC" id="2.4.-.-" evidence="9"/>
<comment type="subcellular location">
    <subcellularLocation>
        <location evidence="1">Cell membrane</location>
        <topology evidence="1">Multi-pass membrane protein</topology>
    </subcellularLocation>
</comment>
<comment type="caution">
    <text evidence="9">The sequence shown here is derived from an EMBL/GenBank/DDBJ whole genome shotgun (WGS) entry which is preliminary data.</text>
</comment>
<accession>A0ABW0QBP0</accession>
<dbReference type="PANTHER" id="PTHR33908:SF11">
    <property type="entry name" value="MEMBRANE PROTEIN"/>
    <property type="match status" value="1"/>
</dbReference>
<feature type="transmembrane region" description="Helical" evidence="8">
    <location>
        <begin position="100"/>
        <end position="119"/>
    </location>
</feature>
<dbReference type="GO" id="GO:0016757">
    <property type="term" value="F:glycosyltransferase activity"/>
    <property type="evidence" value="ECO:0007669"/>
    <property type="project" value="UniProtKB-KW"/>
</dbReference>
<feature type="transmembrane region" description="Helical" evidence="8">
    <location>
        <begin position="12"/>
        <end position="32"/>
    </location>
</feature>
<dbReference type="RefSeq" id="WP_068835618.1">
    <property type="nucleotide sequence ID" value="NZ_JBHSMX010000022.1"/>
</dbReference>
<keyword evidence="2" id="KW-1003">Cell membrane</keyword>
<keyword evidence="7 8" id="KW-0472">Membrane</keyword>
<sequence>MTSPEKPTSRLPAPTLWIVLAVLVALGYLFGLGGDHIPRNGDELVYAHISRLTAATGHWLPLVSSYDFMRNTKPPLLFWQAMVVGGWGDHWTLLNLRLPSLAYTWGIALMVGLLTWKLFRSETNPSMLSSGVSAEHRQRHAKVMGAIAAIVYLSFFSTYRYGRPYLTSAAETFWLFGVFFAVAWSPAKLLASRWKFPLLAGIAIGIGCLYKSFAMVVPVGFGLALCYQMVGAKLAPWKIFRRGIVPDAVKVAAICLIGLGIFGLWFVIDPQPGEVWREFVVGENAGKMNSSRGYFQTAFSGSSGILTILTGYFSNALFLLPLSVGGFWAAWRSYRQRAGTAQTLSAAEKVMWLWLLALALVFMLPTQRSTRYLIPAMPALAVVIALYWERIGRIWFSLTLLVCLIGTLAMGLIGYGALRATQNSGLYSPLYWLFLAATVLACGVGMFKKEWTRPVTALAGFAVLFALAWATNPFNGELGRFRADTNARLLGQAVSVPSNFNGHFERYEFIIPGAKIVPYYAEQPVDYQDVDALFKTSRYALVQRRVGQPPCAQCRILDERWDLRSRQDEKDGTMAAFKTPETYWYAKEYLVERLAP</sequence>
<evidence type="ECO:0000256" key="1">
    <source>
        <dbReference type="ARBA" id="ARBA00004651"/>
    </source>
</evidence>
<evidence type="ECO:0000313" key="9">
    <source>
        <dbReference type="EMBL" id="MFC5522065.1"/>
    </source>
</evidence>
<feature type="transmembrane region" description="Helical" evidence="8">
    <location>
        <begin position="372"/>
        <end position="388"/>
    </location>
</feature>
<evidence type="ECO:0000256" key="2">
    <source>
        <dbReference type="ARBA" id="ARBA00022475"/>
    </source>
</evidence>
<feature type="transmembrane region" description="Helical" evidence="8">
    <location>
        <begin position="248"/>
        <end position="268"/>
    </location>
</feature>
<evidence type="ECO:0000256" key="5">
    <source>
        <dbReference type="ARBA" id="ARBA00022692"/>
    </source>
</evidence>
<keyword evidence="5 8" id="KW-0812">Transmembrane</keyword>
<name>A0ABW0QBP0_9BURK</name>
<evidence type="ECO:0000256" key="8">
    <source>
        <dbReference type="SAM" id="Phobius"/>
    </source>
</evidence>
<proteinExistence type="predicted"/>
<feature type="transmembrane region" description="Helical" evidence="8">
    <location>
        <begin position="350"/>
        <end position="366"/>
    </location>
</feature>
<reference evidence="10" key="1">
    <citation type="journal article" date="2019" name="Int. J. Syst. Evol. Microbiol.">
        <title>The Global Catalogue of Microorganisms (GCM) 10K type strain sequencing project: providing services to taxonomists for standard genome sequencing and annotation.</title>
        <authorList>
            <consortium name="The Broad Institute Genomics Platform"/>
            <consortium name="The Broad Institute Genome Sequencing Center for Infectious Disease"/>
            <person name="Wu L."/>
            <person name="Ma J."/>
        </authorList>
    </citation>
    <scope>NUCLEOTIDE SEQUENCE [LARGE SCALE GENOMIC DNA]</scope>
    <source>
        <strain evidence="10">CGMCC 4.7277</strain>
    </source>
</reference>
<evidence type="ECO:0000256" key="3">
    <source>
        <dbReference type="ARBA" id="ARBA00022676"/>
    </source>
</evidence>
<keyword evidence="10" id="KW-1185">Reference proteome</keyword>
<feature type="transmembrane region" description="Helical" evidence="8">
    <location>
        <begin position="454"/>
        <end position="471"/>
    </location>
</feature>
<feature type="transmembrane region" description="Helical" evidence="8">
    <location>
        <begin position="430"/>
        <end position="447"/>
    </location>
</feature>
<evidence type="ECO:0000313" key="10">
    <source>
        <dbReference type="Proteomes" id="UP001596084"/>
    </source>
</evidence>
<organism evidence="9 10">
    <name type="scientific">Polaromonas jejuensis</name>
    <dbReference type="NCBI Taxonomy" id="457502"/>
    <lineage>
        <taxon>Bacteria</taxon>
        <taxon>Pseudomonadati</taxon>
        <taxon>Pseudomonadota</taxon>
        <taxon>Betaproteobacteria</taxon>
        <taxon>Burkholderiales</taxon>
        <taxon>Comamonadaceae</taxon>
        <taxon>Polaromonas</taxon>
    </lineage>
</organism>
<evidence type="ECO:0000256" key="4">
    <source>
        <dbReference type="ARBA" id="ARBA00022679"/>
    </source>
</evidence>
<keyword evidence="6 8" id="KW-1133">Transmembrane helix</keyword>
<feature type="transmembrane region" description="Helical" evidence="8">
    <location>
        <begin position="196"/>
        <end position="213"/>
    </location>
</feature>
<dbReference type="InterPro" id="IPR050297">
    <property type="entry name" value="LipidA_mod_glycosyltrf_83"/>
</dbReference>
<dbReference type="Proteomes" id="UP001596084">
    <property type="component" value="Unassembled WGS sequence"/>
</dbReference>
<dbReference type="PANTHER" id="PTHR33908">
    <property type="entry name" value="MANNOSYLTRANSFERASE YKCB-RELATED"/>
    <property type="match status" value="1"/>
</dbReference>